<dbReference type="Pfam" id="PF01694">
    <property type="entry name" value="Rhomboid"/>
    <property type="match status" value="2"/>
</dbReference>
<dbReference type="SUPFAM" id="SSF144091">
    <property type="entry name" value="Rhomboid-like"/>
    <property type="match status" value="2"/>
</dbReference>
<dbReference type="GO" id="GO:0016020">
    <property type="term" value="C:membrane"/>
    <property type="evidence" value="ECO:0007669"/>
    <property type="project" value="UniProtKB-SubCell"/>
</dbReference>
<proteinExistence type="inferred from homology"/>
<dbReference type="Gene3D" id="1.20.1540.10">
    <property type="entry name" value="Rhomboid-like"/>
    <property type="match status" value="1"/>
</dbReference>
<keyword evidence="6 7" id="KW-0472">Membrane</keyword>
<dbReference type="AlphaFoldDB" id="A0A0A2H0U3"/>
<dbReference type="InterPro" id="IPR035952">
    <property type="entry name" value="Rhomboid-like_sf"/>
</dbReference>
<keyword evidence="3 7" id="KW-0812">Transmembrane</keyword>
<dbReference type="PANTHER" id="PTHR43731">
    <property type="entry name" value="RHOMBOID PROTEASE"/>
    <property type="match status" value="1"/>
</dbReference>
<dbReference type="PANTHER" id="PTHR43731:SF14">
    <property type="entry name" value="PRESENILIN-ASSOCIATED RHOMBOID-LIKE PROTEIN, MITOCHONDRIAL"/>
    <property type="match status" value="1"/>
</dbReference>
<gene>
    <name evidence="9" type="ORF">NV36_05085</name>
</gene>
<keyword evidence="10" id="KW-1185">Reference proteome</keyword>
<comment type="similarity">
    <text evidence="2">Belongs to the peptidase S54 family.</text>
</comment>
<evidence type="ECO:0000259" key="8">
    <source>
        <dbReference type="Pfam" id="PF01694"/>
    </source>
</evidence>
<comment type="caution">
    <text evidence="9">The sequence shown here is derived from an EMBL/GenBank/DDBJ whole genome shotgun (WGS) entry which is preliminary data.</text>
</comment>
<sequence>MGRITETVKILLIVNVIFYLGSLFIIKPDPAMQLFALWFIENPSWQVWQPLTHMFMHDLSSPMHIAFNMYALWMFGSPIENALGQKRFIFFYFSAGLGAALIHTLVNYYHFNNASEAIMALGFNTQDITDILTTGSFSERIPRETAQSLYESFSVPAVGASGAIMGVLVAFGMLFPNASLGLLFIPVPIKAKYFIPILVGIDLFSGVTGFSIFGANIANWAHLGGALFGFIMMFYWKKQGLGRY</sequence>
<evidence type="ECO:0000256" key="5">
    <source>
        <dbReference type="ARBA" id="ARBA00022989"/>
    </source>
</evidence>
<evidence type="ECO:0000256" key="6">
    <source>
        <dbReference type="ARBA" id="ARBA00023136"/>
    </source>
</evidence>
<comment type="subcellular location">
    <subcellularLocation>
        <location evidence="1">Membrane</location>
        <topology evidence="1">Multi-pass membrane protein</topology>
    </subcellularLocation>
</comment>
<feature type="transmembrane region" description="Helical" evidence="7">
    <location>
        <begin position="7"/>
        <end position="26"/>
    </location>
</feature>
<feature type="domain" description="Peptidase S54 rhomboid" evidence="8">
    <location>
        <begin position="45"/>
        <end position="121"/>
    </location>
</feature>
<keyword evidence="4" id="KW-0378">Hydrolase</keyword>
<dbReference type="GO" id="GO:0004252">
    <property type="term" value="F:serine-type endopeptidase activity"/>
    <property type="evidence" value="ECO:0007669"/>
    <property type="project" value="InterPro"/>
</dbReference>
<evidence type="ECO:0000256" key="3">
    <source>
        <dbReference type="ARBA" id="ARBA00022692"/>
    </source>
</evidence>
<feature type="domain" description="Peptidase S54 rhomboid" evidence="8">
    <location>
        <begin position="147"/>
        <end position="235"/>
    </location>
</feature>
<evidence type="ECO:0000313" key="10">
    <source>
        <dbReference type="Proteomes" id="UP000030140"/>
    </source>
</evidence>
<evidence type="ECO:0000256" key="7">
    <source>
        <dbReference type="SAM" id="Phobius"/>
    </source>
</evidence>
<feature type="transmembrane region" description="Helical" evidence="7">
    <location>
        <begin position="193"/>
        <end position="213"/>
    </location>
</feature>
<dbReference type="InterPro" id="IPR050925">
    <property type="entry name" value="Rhomboid_protease_S54"/>
</dbReference>
<dbReference type="EMBL" id="JSAQ01000001">
    <property type="protein sequence ID" value="KGO06270.1"/>
    <property type="molecule type" value="Genomic_DNA"/>
</dbReference>
<dbReference type="KEGG" id="ddo:I597_2789"/>
<dbReference type="Proteomes" id="UP000030140">
    <property type="component" value="Unassembled WGS sequence"/>
</dbReference>
<keyword evidence="9" id="KW-0645">Protease</keyword>
<dbReference type="OrthoDB" id="9807874at2"/>
<evidence type="ECO:0000313" key="9">
    <source>
        <dbReference type="EMBL" id="KGO06270.1"/>
    </source>
</evidence>
<evidence type="ECO:0000256" key="2">
    <source>
        <dbReference type="ARBA" id="ARBA00009045"/>
    </source>
</evidence>
<reference evidence="9 10" key="1">
    <citation type="submission" date="2014-10" db="EMBL/GenBank/DDBJ databases">
        <title>Draft genome sequence of the proteorhodopsin-containing marine bacterium Dokdonia donghaensis.</title>
        <authorList>
            <person name="Gomez-Consarnau L."/>
            <person name="Gonzalez J.M."/>
            <person name="Riedel T."/>
            <person name="Jaenicke S."/>
            <person name="Wagner-Doebler I."/>
            <person name="Fuhrman J.A."/>
        </authorList>
    </citation>
    <scope>NUCLEOTIDE SEQUENCE [LARGE SCALE GENOMIC DNA]</scope>
    <source>
        <strain evidence="9 10">DSW-1</strain>
    </source>
</reference>
<evidence type="ECO:0000256" key="1">
    <source>
        <dbReference type="ARBA" id="ARBA00004141"/>
    </source>
</evidence>
<name>A0A0A2H0U3_9FLAO</name>
<feature type="transmembrane region" description="Helical" evidence="7">
    <location>
        <begin position="219"/>
        <end position="236"/>
    </location>
</feature>
<dbReference type="RefSeq" id="WP_035325272.1">
    <property type="nucleotide sequence ID" value="NZ_CP015125.1"/>
</dbReference>
<feature type="transmembrane region" description="Helical" evidence="7">
    <location>
        <begin position="163"/>
        <end position="186"/>
    </location>
</feature>
<feature type="transmembrane region" description="Helical" evidence="7">
    <location>
        <begin position="88"/>
        <end position="109"/>
    </location>
</feature>
<dbReference type="PATRIC" id="fig|1300343.5.peg.2830"/>
<accession>A0A0A2H0U3</accession>
<organism evidence="9 10">
    <name type="scientific">Dokdonia donghaensis DSW-1</name>
    <dbReference type="NCBI Taxonomy" id="1300343"/>
    <lineage>
        <taxon>Bacteria</taxon>
        <taxon>Pseudomonadati</taxon>
        <taxon>Bacteroidota</taxon>
        <taxon>Flavobacteriia</taxon>
        <taxon>Flavobacteriales</taxon>
        <taxon>Flavobacteriaceae</taxon>
        <taxon>Dokdonia</taxon>
    </lineage>
</organism>
<dbReference type="InterPro" id="IPR022764">
    <property type="entry name" value="Peptidase_S54_rhomboid_dom"/>
</dbReference>
<feature type="transmembrane region" description="Helical" evidence="7">
    <location>
        <begin position="59"/>
        <end position="76"/>
    </location>
</feature>
<protein>
    <submittedName>
        <fullName evidence="9">Protease</fullName>
    </submittedName>
</protein>
<keyword evidence="5 7" id="KW-1133">Transmembrane helix</keyword>
<evidence type="ECO:0000256" key="4">
    <source>
        <dbReference type="ARBA" id="ARBA00022801"/>
    </source>
</evidence>
<dbReference type="GO" id="GO:0006508">
    <property type="term" value="P:proteolysis"/>
    <property type="evidence" value="ECO:0007669"/>
    <property type="project" value="UniProtKB-KW"/>
</dbReference>